<dbReference type="Pfam" id="PF13087">
    <property type="entry name" value="AAA_12"/>
    <property type="match status" value="1"/>
</dbReference>
<organism evidence="7">
    <name type="scientific">Micromonas pusilla</name>
    <name type="common">Picoplanktonic green alga</name>
    <name type="synonym">Chromulina pusilla</name>
    <dbReference type="NCBI Taxonomy" id="38833"/>
    <lineage>
        <taxon>Eukaryota</taxon>
        <taxon>Viridiplantae</taxon>
        <taxon>Chlorophyta</taxon>
        <taxon>Mamiellophyceae</taxon>
        <taxon>Mamiellales</taxon>
        <taxon>Mamiellaceae</taxon>
        <taxon>Micromonas</taxon>
    </lineage>
</organism>
<proteinExistence type="predicted"/>
<evidence type="ECO:0000256" key="4">
    <source>
        <dbReference type="ARBA" id="ARBA00022840"/>
    </source>
</evidence>
<dbReference type="GO" id="GO:0043139">
    <property type="term" value="F:5'-3' DNA helicase activity"/>
    <property type="evidence" value="ECO:0007669"/>
    <property type="project" value="TreeGrafter"/>
</dbReference>
<keyword evidence="4" id="KW-0067">ATP-binding</keyword>
<dbReference type="InterPro" id="IPR027417">
    <property type="entry name" value="P-loop_NTPase"/>
</dbReference>
<reference evidence="7" key="1">
    <citation type="submission" date="2021-01" db="EMBL/GenBank/DDBJ databases">
        <authorList>
            <person name="Corre E."/>
            <person name="Pelletier E."/>
            <person name="Niang G."/>
            <person name="Scheremetjew M."/>
            <person name="Finn R."/>
            <person name="Kale V."/>
            <person name="Holt S."/>
            <person name="Cochrane G."/>
            <person name="Meng A."/>
            <person name="Brown T."/>
            <person name="Cohen L."/>
        </authorList>
    </citation>
    <scope>NUCLEOTIDE SEQUENCE</scope>
    <source>
        <strain evidence="7">CCAC1681</strain>
    </source>
</reference>
<evidence type="ECO:0000259" key="6">
    <source>
        <dbReference type="Pfam" id="PF13087"/>
    </source>
</evidence>
<feature type="domain" description="DNA2/NAM7 helicase-like C-terminal" evidence="6">
    <location>
        <begin position="67"/>
        <end position="199"/>
    </location>
</feature>
<evidence type="ECO:0000256" key="3">
    <source>
        <dbReference type="ARBA" id="ARBA00022806"/>
    </source>
</evidence>
<name>A0A7S0GL70_MICPS</name>
<sequence length="294" mass="31852">MEEHDDAGRVPEPGTDEDASEGPDAIKTVSDAIKTRLPLPLEAAAGKKRLPSPRPFDAHKVTTDVSSKDEDDSKRAMVWVQVSGWEETPEEGTSYVNRLEVAATVAAARRVRERHGPRCSIAALTFYKGQYLALMDAMPASLGVECLTVDACQGSEFDFVLISTTRANDRRAVGFVSDPRRINVAISRAKRQCVILGDARTMAGRPGTDWHAVASMCHRETFISKSRAACRWYAEPEPPGFVSVMHKKRADAKLPAESDDKKEEEAAGVNVGAAAFVPKAKLMASNKEAAAKAA</sequence>
<dbReference type="PANTHER" id="PTHR43788:SF16">
    <property type="entry name" value="HELICASE WITH ZINC FINGER 2"/>
    <property type="match status" value="1"/>
</dbReference>
<dbReference type="PANTHER" id="PTHR43788">
    <property type="entry name" value="DNA2/NAM7 HELICASE FAMILY MEMBER"/>
    <property type="match status" value="1"/>
</dbReference>
<dbReference type="InterPro" id="IPR047187">
    <property type="entry name" value="SF1_C_Upf1"/>
</dbReference>
<gene>
    <name evidence="7" type="ORF">MSP1401_LOCUS1342</name>
</gene>
<keyword evidence="2" id="KW-0378">Hydrolase</keyword>
<evidence type="ECO:0000313" key="7">
    <source>
        <dbReference type="EMBL" id="CAD8431212.1"/>
    </source>
</evidence>
<evidence type="ECO:0000256" key="5">
    <source>
        <dbReference type="SAM" id="MobiDB-lite"/>
    </source>
</evidence>
<accession>A0A7S0GL70</accession>
<dbReference type="AlphaFoldDB" id="A0A7S0GL70"/>
<dbReference type="Gene3D" id="3.40.50.300">
    <property type="entry name" value="P-loop containing nucleotide triphosphate hydrolases"/>
    <property type="match status" value="1"/>
</dbReference>
<feature type="region of interest" description="Disordered" evidence="5">
    <location>
        <begin position="1"/>
        <end position="70"/>
    </location>
</feature>
<dbReference type="EMBL" id="HBEN01001639">
    <property type="protein sequence ID" value="CAD8431212.1"/>
    <property type="molecule type" value="Transcribed_RNA"/>
</dbReference>
<dbReference type="SUPFAM" id="SSF52540">
    <property type="entry name" value="P-loop containing nucleoside triphosphate hydrolases"/>
    <property type="match status" value="1"/>
</dbReference>
<dbReference type="CDD" id="cd18808">
    <property type="entry name" value="SF1_C_Upf1"/>
    <property type="match status" value="1"/>
</dbReference>
<keyword evidence="3" id="KW-0347">Helicase</keyword>
<dbReference type="InterPro" id="IPR050534">
    <property type="entry name" value="Coronavir_polyprotein_1ab"/>
</dbReference>
<dbReference type="GO" id="GO:0016787">
    <property type="term" value="F:hydrolase activity"/>
    <property type="evidence" value="ECO:0007669"/>
    <property type="project" value="UniProtKB-KW"/>
</dbReference>
<evidence type="ECO:0000256" key="2">
    <source>
        <dbReference type="ARBA" id="ARBA00022801"/>
    </source>
</evidence>
<dbReference type="GO" id="GO:0005524">
    <property type="term" value="F:ATP binding"/>
    <property type="evidence" value="ECO:0007669"/>
    <property type="project" value="UniProtKB-KW"/>
</dbReference>
<keyword evidence="1" id="KW-0547">Nucleotide-binding</keyword>
<dbReference type="InterPro" id="IPR041679">
    <property type="entry name" value="DNA2/NAM7-like_C"/>
</dbReference>
<evidence type="ECO:0000256" key="1">
    <source>
        <dbReference type="ARBA" id="ARBA00022741"/>
    </source>
</evidence>
<feature type="compositionally biased region" description="Basic and acidic residues" evidence="5">
    <location>
        <begin position="56"/>
        <end position="70"/>
    </location>
</feature>
<protein>
    <recommendedName>
        <fullName evidence="6">DNA2/NAM7 helicase-like C-terminal domain-containing protein</fullName>
    </recommendedName>
</protein>